<protein>
    <recommendedName>
        <fullName evidence="2">Retrotransposon Copia-like N-terminal domain-containing protein</fullName>
    </recommendedName>
</protein>
<dbReference type="AlphaFoldDB" id="A0A059AFE5"/>
<gene>
    <name evidence="1" type="ORF">EUGRSUZ_J01783</name>
</gene>
<dbReference type="InParanoid" id="A0A059AFE5"/>
<reference evidence="1" key="1">
    <citation type="submission" date="2013-07" db="EMBL/GenBank/DDBJ databases">
        <title>The genome of Eucalyptus grandis.</title>
        <authorList>
            <person name="Schmutz J."/>
            <person name="Hayes R."/>
            <person name="Myburg A."/>
            <person name="Tuskan G."/>
            <person name="Grattapaglia D."/>
            <person name="Rokhsar D.S."/>
        </authorList>
    </citation>
    <scope>NUCLEOTIDE SEQUENCE</scope>
    <source>
        <tissue evidence="1">Leaf extractions</tissue>
    </source>
</reference>
<evidence type="ECO:0000313" key="1">
    <source>
        <dbReference type="EMBL" id="KCW52376.1"/>
    </source>
</evidence>
<sequence length="88" mass="10153">MSERKYEIEKFNGSNNFVLWSIKMRALLILQCLAKALDGKDELPIIMKASKRIELMERVKSTILLNLSDEILIEVAEEKDAAMLWAKL</sequence>
<proteinExistence type="predicted"/>
<dbReference type="EMBL" id="KK198762">
    <property type="protein sequence ID" value="KCW52376.1"/>
    <property type="molecule type" value="Genomic_DNA"/>
</dbReference>
<name>A0A059AFE5_EUCGR</name>
<accession>A0A059AFE5</accession>
<dbReference type="Gramene" id="KCW52376">
    <property type="protein sequence ID" value="KCW52376"/>
    <property type="gene ID" value="EUGRSUZ_J01783"/>
</dbReference>
<evidence type="ECO:0008006" key="2">
    <source>
        <dbReference type="Google" id="ProtNLM"/>
    </source>
</evidence>
<organism evidence="1">
    <name type="scientific">Eucalyptus grandis</name>
    <name type="common">Flooded gum</name>
    <dbReference type="NCBI Taxonomy" id="71139"/>
    <lineage>
        <taxon>Eukaryota</taxon>
        <taxon>Viridiplantae</taxon>
        <taxon>Streptophyta</taxon>
        <taxon>Embryophyta</taxon>
        <taxon>Tracheophyta</taxon>
        <taxon>Spermatophyta</taxon>
        <taxon>Magnoliopsida</taxon>
        <taxon>eudicotyledons</taxon>
        <taxon>Gunneridae</taxon>
        <taxon>Pentapetalae</taxon>
        <taxon>rosids</taxon>
        <taxon>malvids</taxon>
        <taxon>Myrtales</taxon>
        <taxon>Myrtaceae</taxon>
        <taxon>Myrtoideae</taxon>
        <taxon>Eucalypteae</taxon>
        <taxon>Eucalyptus</taxon>
    </lineage>
</organism>